<evidence type="ECO:0000259" key="2">
    <source>
        <dbReference type="Pfam" id="PF13229"/>
    </source>
</evidence>
<feature type="chain" id="PRO_5022897589" description="Right handed beta helix domain-containing protein" evidence="1">
    <location>
        <begin position="24"/>
        <end position="874"/>
    </location>
</feature>
<keyword evidence="1" id="KW-0732">Signal</keyword>
<keyword evidence="4" id="KW-1185">Reference proteome</keyword>
<dbReference type="Proteomes" id="UP000325286">
    <property type="component" value="Chromosome"/>
</dbReference>
<organism evidence="3 4">
    <name type="scientific">Roseimaritima ulvae</name>
    <dbReference type="NCBI Taxonomy" id="980254"/>
    <lineage>
        <taxon>Bacteria</taxon>
        <taxon>Pseudomonadati</taxon>
        <taxon>Planctomycetota</taxon>
        <taxon>Planctomycetia</taxon>
        <taxon>Pirellulales</taxon>
        <taxon>Pirellulaceae</taxon>
        <taxon>Roseimaritima</taxon>
    </lineage>
</organism>
<dbReference type="InterPro" id="IPR039448">
    <property type="entry name" value="Beta_helix"/>
</dbReference>
<reference evidence="3 4" key="1">
    <citation type="submission" date="2019-08" db="EMBL/GenBank/DDBJ databases">
        <title>Deep-cultivation of Planctomycetes and their phenomic and genomic characterization uncovers novel biology.</title>
        <authorList>
            <person name="Wiegand S."/>
            <person name="Jogler M."/>
            <person name="Boedeker C."/>
            <person name="Pinto D."/>
            <person name="Vollmers J."/>
            <person name="Rivas-Marin E."/>
            <person name="Kohn T."/>
            <person name="Peeters S.H."/>
            <person name="Heuer A."/>
            <person name="Rast P."/>
            <person name="Oberbeckmann S."/>
            <person name="Bunk B."/>
            <person name="Jeske O."/>
            <person name="Meyerdierks A."/>
            <person name="Storesund J.E."/>
            <person name="Kallscheuer N."/>
            <person name="Luecker S."/>
            <person name="Lage O.M."/>
            <person name="Pohl T."/>
            <person name="Merkel B.J."/>
            <person name="Hornburger P."/>
            <person name="Mueller R.-W."/>
            <person name="Bruemmer F."/>
            <person name="Labrenz M."/>
            <person name="Spormann A.M."/>
            <person name="Op den Camp H."/>
            <person name="Overmann J."/>
            <person name="Amann R."/>
            <person name="Jetten M.S.M."/>
            <person name="Mascher T."/>
            <person name="Medema M.H."/>
            <person name="Devos D.P."/>
            <person name="Kaster A.-K."/>
            <person name="Ovreas L."/>
            <person name="Rohde M."/>
            <person name="Galperin M.Y."/>
            <person name="Jogler C."/>
        </authorList>
    </citation>
    <scope>NUCLEOTIDE SEQUENCE [LARGE SCALE GENOMIC DNA]</scope>
    <source>
        <strain evidence="3 4">UC8</strain>
    </source>
</reference>
<dbReference type="SMART" id="SM00710">
    <property type="entry name" value="PbH1"/>
    <property type="match status" value="7"/>
</dbReference>
<dbReference type="PANTHER" id="PTHR36453">
    <property type="entry name" value="SECRETED PROTEIN-RELATED"/>
    <property type="match status" value="1"/>
</dbReference>
<protein>
    <recommendedName>
        <fullName evidence="2">Right handed beta helix domain-containing protein</fullName>
    </recommendedName>
</protein>
<feature type="domain" description="Right handed beta helix" evidence="2">
    <location>
        <begin position="327"/>
        <end position="539"/>
    </location>
</feature>
<dbReference type="PANTHER" id="PTHR36453:SF1">
    <property type="entry name" value="RIGHT HANDED BETA HELIX DOMAIN-CONTAINING PROTEIN"/>
    <property type="match status" value="1"/>
</dbReference>
<accession>A0A5B9R638</accession>
<dbReference type="InterPro" id="IPR011050">
    <property type="entry name" value="Pectin_lyase_fold/virulence"/>
</dbReference>
<feature type="signal peptide" evidence="1">
    <location>
        <begin position="1"/>
        <end position="23"/>
    </location>
</feature>
<dbReference type="Pfam" id="PF13229">
    <property type="entry name" value="Beta_helix"/>
    <property type="match status" value="1"/>
</dbReference>
<name>A0A5B9R638_9BACT</name>
<dbReference type="InterPro" id="IPR012334">
    <property type="entry name" value="Pectin_lyas_fold"/>
</dbReference>
<sequence length="874" mass="97449" precursor="true">MTPLRKVVPLLAVLAIGLPAARAEIVIKVSPQGPLTSIAAAQQEVRKLRKQHPTETIRVVVADGTYPIHEPLTFGPGDGGTAANAAVIYEAAKQARPVISGGRSIGKFTAQSDGIWTAKVPSDWQFEQLWVDGRRAVRAREPDAFFYYLVNSHEVIGPKGSQPIARQTLFTRPADIASLAGLSPAERERAQILLFHKWDNTRKFMDSVDVHAGQIGISGRDMKKWNRLTRNTAFVLENYRQALDEAGEWYLDAQGTLFYKPLPGQTLDNIQAIAPVAEKLLVVAGDASAGKFVQHLQFRGLTFRHADWKTPTKGFEPSQAASPIEAAIQVGDARHVTFDNCELGHVGTYGLWFRHACRNCTVTRTQLHDMGAGGIRIGETRIPKNEAERTSHITADNNIVWQGGRIFPCAVGVWIGQSNDNVVTHNEIADFYYTGISVGWRWGYEGGAALRNRIEFNHIHHLGMGWLSDMGGVYTLGPSSGTTVSNNVLHDILAWSYGGWGLYNDEGSTGIVMENNLVYRTKSGGYHQHYGRDNVIRNNILAFAREYQIKRSRVEDHLSFTFERNIVYWDQGDLLHGHWDDKNVAIHHNLYWHAGGQPVDFAGKTLQQWQASGKGQGSLIADPQFVDPAHDDFRLRPGSPATKIGFQPFDYSRAGVYGDAAWVAKAQSLPMPKMETPPAVPLLEFVEDFEFGNLPVTSRVSKDEKRGSITVEETSFAHSGNRAMRIHDTAGQRQRYLPLLTLTPEHKTGRTRCAFQVRPGKGSVFQHEWRDSQRNYRVGPTVWIEDGKLRCNTGQLMEVPPEQWIEIEITADLGEAAGTWALVVTPENGKPRRFENLPVQNPEWKSLDWLGFVGQGDTESEIWIDDLELTHQAP</sequence>
<dbReference type="AlphaFoldDB" id="A0A5B9R638"/>
<dbReference type="RefSeq" id="WP_084426924.1">
    <property type="nucleotide sequence ID" value="NZ_CP042914.1"/>
</dbReference>
<dbReference type="SUPFAM" id="SSF51126">
    <property type="entry name" value="Pectin lyase-like"/>
    <property type="match status" value="1"/>
</dbReference>
<dbReference type="OrthoDB" id="227157at2"/>
<dbReference type="Gene3D" id="2.160.20.10">
    <property type="entry name" value="Single-stranded right-handed beta-helix, Pectin lyase-like"/>
    <property type="match status" value="2"/>
</dbReference>
<dbReference type="InterPro" id="IPR006626">
    <property type="entry name" value="PbH1"/>
</dbReference>
<evidence type="ECO:0000313" key="4">
    <source>
        <dbReference type="Proteomes" id="UP000325286"/>
    </source>
</evidence>
<dbReference type="EMBL" id="CP042914">
    <property type="protein sequence ID" value="QEG41703.1"/>
    <property type="molecule type" value="Genomic_DNA"/>
</dbReference>
<proteinExistence type="predicted"/>
<gene>
    <name evidence="3" type="ORF">UC8_37290</name>
</gene>
<evidence type="ECO:0000256" key="1">
    <source>
        <dbReference type="SAM" id="SignalP"/>
    </source>
</evidence>
<evidence type="ECO:0000313" key="3">
    <source>
        <dbReference type="EMBL" id="QEG41703.1"/>
    </source>
</evidence>
<dbReference type="KEGG" id="rul:UC8_37290"/>